<dbReference type="RefSeq" id="WP_223704933.1">
    <property type="nucleotide sequence ID" value="NZ_JAINUY010000001.1"/>
</dbReference>
<accession>A0A9X1H8R7</accession>
<dbReference type="EMBL" id="JAINUY010000001">
    <property type="protein sequence ID" value="MBZ4034217.1"/>
    <property type="molecule type" value="Genomic_DNA"/>
</dbReference>
<keyword evidence="2" id="KW-1185">Reference proteome</keyword>
<organism evidence="1 2">
    <name type="scientific">Flavobacterium potami</name>
    <dbReference type="NCBI Taxonomy" id="2872310"/>
    <lineage>
        <taxon>Bacteria</taxon>
        <taxon>Pseudomonadati</taxon>
        <taxon>Bacteroidota</taxon>
        <taxon>Flavobacteriia</taxon>
        <taxon>Flavobacteriales</taxon>
        <taxon>Flavobacteriaceae</taxon>
        <taxon>Flavobacterium</taxon>
    </lineage>
</organism>
<dbReference type="AlphaFoldDB" id="A0A9X1H8R7"/>
<comment type="caution">
    <text evidence="1">The sequence shown here is derived from an EMBL/GenBank/DDBJ whole genome shotgun (WGS) entry which is preliminary data.</text>
</comment>
<evidence type="ECO:0000313" key="1">
    <source>
        <dbReference type="EMBL" id="MBZ4034217.1"/>
    </source>
</evidence>
<evidence type="ECO:0000313" key="2">
    <source>
        <dbReference type="Proteomes" id="UP001139366"/>
    </source>
</evidence>
<dbReference type="Proteomes" id="UP001139366">
    <property type="component" value="Unassembled WGS sequence"/>
</dbReference>
<gene>
    <name evidence="1" type="ORF">K6T82_05530</name>
</gene>
<protein>
    <submittedName>
        <fullName evidence="1">Uncharacterized protein</fullName>
    </submittedName>
</protein>
<sequence length="313" mass="34497">MKKILYVLFAAIALMQTSCQKDPLEDIEEGNWNNERNVLEIKFENQVGNAQIVRVDDQAGTINLAINVDAVPNLSNIIIKEIVLSYGAKSSVKEGEALNFENAQNSAQLTVTSPTGKSRNYTVVASSFRESLVGTYDIDNLIVYGGTGPEYGGGAVLAMTDKPWIWSATEGPDKELDNQLIFEMTGITEDGNTYGTVTNTAGADGKYADFVFIGTPQTDVKKFYRNIPKGEGKWLRNYATGTITFTFADGTTKVGTFENAGTENLGNGSTKTIAHNAFAFNLNGTDDWDKIYTDYDKFVKKPRRFWIDVTKVY</sequence>
<proteinExistence type="predicted"/>
<name>A0A9X1H8R7_9FLAO</name>
<dbReference type="Gene3D" id="2.60.40.2340">
    <property type="match status" value="1"/>
</dbReference>
<reference evidence="1 2" key="1">
    <citation type="journal article" date="2023" name="Antonie Van Leeuwenhoek">
        <title>Flavobacterium potami sp. nov., a multi-metal resistance genes harbouring bacterium isolated from shallow river silt.</title>
        <authorList>
            <person name="Li S."/>
            <person name="Mao S."/>
            <person name="Mu W."/>
            <person name="Guo B."/>
            <person name="Li C."/>
            <person name="Zhu Q."/>
            <person name="Hou X."/>
            <person name="Zhao Y."/>
            <person name="Wei S."/>
            <person name="Liu H."/>
            <person name="Liu A."/>
        </authorList>
    </citation>
    <scope>NUCLEOTIDE SEQUENCE [LARGE SCALE GENOMIC DNA]</scope>
    <source>
        <strain evidence="1 2">17A</strain>
    </source>
</reference>